<dbReference type="EMBL" id="JARLKZ010000034">
    <property type="protein sequence ID" value="MEC0244147.1"/>
    <property type="molecule type" value="Genomic_DNA"/>
</dbReference>
<proteinExistence type="predicted"/>
<evidence type="ECO:0000313" key="1">
    <source>
        <dbReference type="EMBL" id="MEC0244147.1"/>
    </source>
</evidence>
<sequence>MAKKERCFCGSGKASKNCHRVASDSRAAHLFKLYDQVETTVESYFKHNDQSHQCFSGCSNCCSDFFTVSEVELEIIMDEIHNTWTEQEIINLYKKVMDNVRSFQLEHPDLDNAILTQLDCEGDLSKFKSFKGGRTRTSFQCPLLDQENGKCSVYNKRPMVCRTHGTTHFVLGEKLNSVECTVCEHIPSRLENNVVTPDVTDLQSKYEEIVNVSTKQGSLYIRKMPLFYGIHTFALMQRYNPSKPTVVNRHNLDIAIQESNLMQLKRAAAIQTAR</sequence>
<dbReference type="Pfam" id="PF03692">
    <property type="entry name" value="CxxCxxCC"/>
    <property type="match status" value="1"/>
</dbReference>
<organism evidence="1 2">
    <name type="scientific">Paenibacillus dokdonensis</name>
    <dbReference type="NCBI Taxonomy" id="2567944"/>
    <lineage>
        <taxon>Bacteria</taxon>
        <taxon>Bacillati</taxon>
        <taxon>Bacillota</taxon>
        <taxon>Bacilli</taxon>
        <taxon>Bacillales</taxon>
        <taxon>Paenibacillaceae</taxon>
        <taxon>Paenibacillus</taxon>
    </lineage>
</organism>
<keyword evidence="2" id="KW-1185">Reference proteome</keyword>
<accession>A0ABU6H122</accession>
<gene>
    <name evidence="1" type="ORF">P4H66_30500</name>
</gene>
<reference evidence="1 2" key="1">
    <citation type="submission" date="2023-03" db="EMBL/GenBank/DDBJ databases">
        <title>Bacillus Genome Sequencing.</title>
        <authorList>
            <person name="Dunlap C."/>
        </authorList>
    </citation>
    <scope>NUCLEOTIDE SEQUENCE [LARGE SCALE GENOMIC DNA]</scope>
    <source>
        <strain evidence="1 2">BD-525</strain>
    </source>
</reference>
<dbReference type="Proteomes" id="UP001344632">
    <property type="component" value="Unassembled WGS sequence"/>
</dbReference>
<dbReference type="RefSeq" id="WP_326091780.1">
    <property type="nucleotide sequence ID" value="NZ_JARLKZ010000034.1"/>
</dbReference>
<name>A0ABU6H122_9BACL</name>
<evidence type="ECO:0000313" key="2">
    <source>
        <dbReference type="Proteomes" id="UP001344632"/>
    </source>
</evidence>
<protein>
    <submittedName>
        <fullName evidence="1">YkgJ family cysteine cluster protein</fullName>
    </submittedName>
</protein>
<dbReference type="InterPro" id="IPR005358">
    <property type="entry name" value="Puta_zinc/iron-chelating_dom"/>
</dbReference>
<comment type="caution">
    <text evidence="1">The sequence shown here is derived from an EMBL/GenBank/DDBJ whole genome shotgun (WGS) entry which is preliminary data.</text>
</comment>